<reference evidence="3 4" key="1">
    <citation type="submission" date="2020-08" db="EMBL/GenBank/DDBJ databases">
        <title>Sequencing the genomes of 1000 actinobacteria strains.</title>
        <authorList>
            <person name="Klenk H.-P."/>
        </authorList>
    </citation>
    <scope>NUCLEOTIDE SEQUENCE [LARGE SCALE GENOMIC DNA]</scope>
    <source>
        <strain evidence="3 4">DSM 45486</strain>
    </source>
</reference>
<protein>
    <submittedName>
        <fullName evidence="3">SNF2 family DNA or RNA helicase</fullName>
    </submittedName>
</protein>
<accession>A0A7W9HRT7</accession>
<dbReference type="GO" id="GO:0004386">
    <property type="term" value="F:helicase activity"/>
    <property type="evidence" value="ECO:0007669"/>
    <property type="project" value="UniProtKB-KW"/>
</dbReference>
<dbReference type="GO" id="GO:0006281">
    <property type="term" value="P:DNA repair"/>
    <property type="evidence" value="ECO:0007669"/>
    <property type="project" value="TreeGrafter"/>
</dbReference>
<sequence>MIKFELYQRGRPVVVANAGPDANPGAWARLQEAFSRGIVGGSLNRIDVRVDVFFAELAAIQEIRRLFGESVELGPTLRDQLQLLKTDRLERERAIPPMETYDISSLPEQLRAAGFTRRELMPFQLENLATIVRLPHGADFSVPGAGKTSVALANFALGRARGRVAQLLVIAPIAAFHTWKEDAAACLEPAPTIAVHSGPNSFIPDDVDIVLTNYNRVASDYDRIREFVARRPTQVVLDEAHRIKRGELGVHGRAVLDLAYAARRRDVLTGTPAPQGAFDLVALMRFLYPGQDRQILPPSVYVERDGREDHVLQATGNAIARYFVRTPKAKLDLPPTTFSVELATMRPLQKAIYDALAGRYRGHLALDTSSRRKFDRLGRIVMYLMEAATNPMLLVAGSEANDDQGFAHPPLDIRKGEPLAELLQRYREYEVPWKYDRVREIVAEAASRKQKVIVWSTFVRNLRSLALLLEEHNPAVVHGGVPPEDGAPANAITREQELDRFRHEDDCHVLLANPAACGEGVSLHHWCHHAVYLDRSFNAGHFLQSQDRIHRLGLRDDVMTRFTLLLSEGTIDQTVDSRLREKVQALGRLMDDSGLVRVSLPEPDAGQLNQPAFADDERAVIAHLREAVAHAP</sequence>
<organism evidence="3 4">
    <name type="scientific">Saccharothrix ecbatanensis</name>
    <dbReference type="NCBI Taxonomy" id="1105145"/>
    <lineage>
        <taxon>Bacteria</taxon>
        <taxon>Bacillati</taxon>
        <taxon>Actinomycetota</taxon>
        <taxon>Actinomycetes</taxon>
        <taxon>Pseudonocardiales</taxon>
        <taxon>Pseudonocardiaceae</taxon>
        <taxon>Saccharothrix</taxon>
    </lineage>
</organism>
<dbReference type="GO" id="GO:0031297">
    <property type="term" value="P:replication fork processing"/>
    <property type="evidence" value="ECO:0007669"/>
    <property type="project" value="TreeGrafter"/>
</dbReference>
<name>A0A7W9HRT7_9PSEU</name>
<dbReference type="Pfam" id="PF00271">
    <property type="entry name" value="Helicase_C"/>
    <property type="match status" value="1"/>
</dbReference>
<feature type="domain" description="Helicase ATP-binding" evidence="2">
    <location>
        <begin position="128"/>
        <end position="290"/>
    </location>
</feature>
<evidence type="ECO:0000256" key="1">
    <source>
        <dbReference type="ARBA" id="ARBA00022801"/>
    </source>
</evidence>
<dbReference type="GO" id="GO:0005524">
    <property type="term" value="F:ATP binding"/>
    <property type="evidence" value="ECO:0007669"/>
    <property type="project" value="InterPro"/>
</dbReference>
<dbReference type="GO" id="GO:0016787">
    <property type="term" value="F:hydrolase activity"/>
    <property type="evidence" value="ECO:0007669"/>
    <property type="project" value="UniProtKB-KW"/>
</dbReference>
<dbReference type="PROSITE" id="PS51192">
    <property type="entry name" value="HELICASE_ATP_BIND_1"/>
    <property type="match status" value="1"/>
</dbReference>
<gene>
    <name evidence="3" type="ORF">F4560_007068</name>
</gene>
<dbReference type="CDD" id="cd18793">
    <property type="entry name" value="SF2_C_SNF"/>
    <property type="match status" value="1"/>
</dbReference>
<dbReference type="Proteomes" id="UP000552097">
    <property type="component" value="Unassembled WGS sequence"/>
</dbReference>
<keyword evidence="3" id="KW-0347">Helicase</keyword>
<dbReference type="EMBL" id="JACHMO010000001">
    <property type="protein sequence ID" value="MBB5807300.1"/>
    <property type="molecule type" value="Genomic_DNA"/>
</dbReference>
<dbReference type="PANTHER" id="PTHR45766:SF6">
    <property type="entry name" value="SWI_SNF-RELATED MATRIX-ASSOCIATED ACTIN-DEPENDENT REGULATOR OF CHROMATIN SUBFAMILY A-LIKE PROTEIN 1"/>
    <property type="match status" value="1"/>
</dbReference>
<proteinExistence type="predicted"/>
<dbReference type="InterPro" id="IPR049730">
    <property type="entry name" value="SNF2/RAD54-like_C"/>
</dbReference>
<dbReference type="Gene3D" id="3.40.50.10810">
    <property type="entry name" value="Tandem AAA-ATPase domain"/>
    <property type="match status" value="1"/>
</dbReference>
<evidence type="ECO:0000313" key="4">
    <source>
        <dbReference type="Proteomes" id="UP000552097"/>
    </source>
</evidence>
<keyword evidence="3" id="KW-0547">Nucleotide-binding</keyword>
<dbReference type="AlphaFoldDB" id="A0A7W9HRT7"/>
<dbReference type="InterPro" id="IPR038718">
    <property type="entry name" value="SNF2-like_sf"/>
</dbReference>
<evidence type="ECO:0000313" key="3">
    <source>
        <dbReference type="EMBL" id="MBB5807300.1"/>
    </source>
</evidence>
<keyword evidence="1" id="KW-0378">Hydrolase</keyword>
<dbReference type="Gene3D" id="3.40.50.300">
    <property type="entry name" value="P-loop containing nucleotide triphosphate hydrolases"/>
    <property type="match status" value="1"/>
</dbReference>
<evidence type="ECO:0000259" key="2">
    <source>
        <dbReference type="PROSITE" id="PS51192"/>
    </source>
</evidence>
<dbReference type="SUPFAM" id="SSF52540">
    <property type="entry name" value="P-loop containing nucleoside triphosphate hydrolases"/>
    <property type="match status" value="2"/>
</dbReference>
<dbReference type="RefSeq" id="WP_184927382.1">
    <property type="nucleotide sequence ID" value="NZ_JACHMO010000001.1"/>
</dbReference>
<dbReference type="PANTHER" id="PTHR45766">
    <property type="entry name" value="DNA ANNEALING HELICASE AND ENDONUCLEASE ZRANB3 FAMILY MEMBER"/>
    <property type="match status" value="1"/>
</dbReference>
<keyword evidence="3" id="KW-0067">ATP-binding</keyword>
<dbReference type="InterPro" id="IPR000330">
    <property type="entry name" value="SNF2_N"/>
</dbReference>
<dbReference type="Pfam" id="PF00176">
    <property type="entry name" value="SNF2-rel_dom"/>
    <property type="match status" value="1"/>
</dbReference>
<dbReference type="InterPro" id="IPR027417">
    <property type="entry name" value="P-loop_NTPase"/>
</dbReference>
<dbReference type="InterPro" id="IPR014001">
    <property type="entry name" value="Helicase_ATP-bd"/>
</dbReference>
<comment type="caution">
    <text evidence="3">The sequence shown here is derived from an EMBL/GenBank/DDBJ whole genome shotgun (WGS) entry which is preliminary data.</text>
</comment>
<dbReference type="SMART" id="SM00487">
    <property type="entry name" value="DEXDc"/>
    <property type="match status" value="1"/>
</dbReference>
<dbReference type="InterPro" id="IPR001650">
    <property type="entry name" value="Helicase_C-like"/>
</dbReference>
<keyword evidence="4" id="KW-1185">Reference proteome</keyword>